<proteinExistence type="predicted"/>
<gene>
    <name evidence="1" type="ORF">EVAR_94471_1</name>
</gene>
<keyword evidence="2" id="KW-1185">Reference proteome</keyword>
<dbReference type="Proteomes" id="UP000299102">
    <property type="component" value="Unassembled WGS sequence"/>
</dbReference>
<organism evidence="1 2">
    <name type="scientific">Eumeta variegata</name>
    <name type="common">Bagworm moth</name>
    <name type="synonym">Eumeta japonica</name>
    <dbReference type="NCBI Taxonomy" id="151549"/>
    <lineage>
        <taxon>Eukaryota</taxon>
        <taxon>Metazoa</taxon>
        <taxon>Ecdysozoa</taxon>
        <taxon>Arthropoda</taxon>
        <taxon>Hexapoda</taxon>
        <taxon>Insecta</taxon>
        <taxon>Pterygota</taxon>
        <taxon>Neoptera</taxon>
        <taxon>Endopterygota</taxon>
        <taxon>Lepidoptera</taxon>
        <taxon>Glossata</taxon>
        <taxon>Ditrysia</taxon>
        <taxon>Tineoidea</taxon>
        <taxon>Psychidae</taxon>
        <taxon>Oiketicinae</taxon>
        <taxon>Eumeta</taxon>
    </lineage>
</organism>
<sequence length="267" mass="29939">MQVKECAWDETGGFATSGSYKRQLQAHNATNKARLMAVLISESEVWLHALPSPNFGILLDDNSLRVVVAFRLGYNVCELHLCICGSTEEANGYHGLSCQRSSHRNLRKYALNDILRTPISAKVSFTIELSDLSRLDAASRAESVAKQKLLKYSILKDAYLFIPVVCETSGPRGSEAKFFIKQLGRRLRNKGEVAETERNCGSTSKRNVSNEHFGSRGWCSAPPEPPQRARACAMRDDTFKHDVNIHDLRYDPTADDLRVVECLWSFV</sequence>
<accession>A0A4C1UWJ8</accession>
<name>A0A4C1UWJ8_EUMVA</name>
<dbReference type="AlphaFoldDB" id="A0A4C1UWJ8"/>
<protein>
    <submittedName>
        <fullName evidence="1">Uncharacterized protein</fullName>
    </submittedName>
</protein>
<dbReference type="OrthoDB" id="2016582at2759"/>
<evidence type="ECO:0000313" key="1">
    <source>
        <dbReference type="EMBL" id="GBP30164.1"/>
    </source>
</evidence>
<comment type="caution">
    <text evidence="1">The sequence shown here is derived from an EMBL/GenBank/DDBJ whole genome shotgun (WGS) entry which is preliminary data.</text>
</comment>
<evidence type="ECO:0000313" key="2">
    <source>
        <dbReference type="Proteomes" id="UP000299102"/>
    </source>
</evidence>
<dbReference type="EMBL" id="BGZK01000230">
    <property type="protein sequence ID" value="GBP30164.1"/>
    <property type="molecule type" value="Genomic_DNA"/>
</dbReference>
<reference evidence="1 2" key="1">
    <citation type="journal article" date="2019" name="Commun. Biol.">
        <title>The bagworm genome reveals a unique fibroin gene that provides high tensile strength.</title>
        <authorList>
            <person name="Kono N."/>
            <person name="Nakamura H."/>
            <person name="Ohtoshi R."/>
            <person name="Tomita M."/>
            <person name="Numata K."/>
            <person name="Arakawa K."/>
        </authorList>
    </citation>
    <scope>NUCLEOTIDE SEQUENCE [LARGE SCALE GENOMIC DNA]</scope>
</reference>